<organism evidence="2 3">
    <name type="scientific">Kingdonia uniflora</name>
    <dbReference type="NCBI Taxonomy" id="39325"/>
    <lineage>
        <taxon>Eukaryota</taxon>
        <taxon>Viridiplantae</taxon>
        <taxon>Streptophyta</taxon>
        <taxon>Embryophyta</taxon>
        <taxon>Tracheophyta</taxon>
        <taxon>Spermatophyta</taxon>
        <taxon>Magnoliopsida</taxon>
        <taxon>Ranunculales</taxon>
        <taxon>Circaeasteraceae</taxon>
        <taxon>Kingdonia</taxon>
    </lineage>
</organism>
<feature type="domain" description="Saccharopine dehydrogenase NADP binding" evidence="1">
    <location>
        <begin position="31"/>
        <end position="97"/>
    </location>
</feature>
<evidence type="ECO:0000313" key="2">
    <source>
        <dbReference type="EMBL" id="KAF6152912.1"/>
    </source>
</evidence>
<sequence>MARASLTFNSSSNIFVCGKESEPKVKKTSRVLVLGGTGRVGGSTAIALSKLSPDHRIIIGGRNRDKGAAMVAKLGESSKFVEVDIDNVKALEAALNGA</sequence>
<dbReference type="InterPro" id="IPR036291">
    <property type="entry name" value="NAD(P)-bd_dom_sf"/>
</dbReference>
<keyword evidence="3" id="KW-1185">Reference proteome</keyword>
<dbReference type="OrthoDB" id="10268090at2759"/>
<evidence type="ECO:0000259" key="1">
    <source>
        <dbReference type="Pfam" id="PF03435"/>
    </source>
</evidence>
<comment type="caution">
    <text evidence="2">The sequence shown here is derived from an EMBL/GenBank/DDBJ whole genome shotgun (WGS) entry which is preliminary data.</text>
</comment>
<dbReference type="AlphaFoldDB" id="A0A7J7MDM6"/>
<name>A0A7J7MDM6_9MAGN</name>
<protein>
    <recommendedName>
        <fullName evidence="1">Saccharopine dehydrogenase NADP binding domain-containing protein</fullName>
    </recommendedName>
</protein>
<proteinExistence type="predicted"/>
<dbReference type="PANTHER" id="PTHR43796">
    <property type="entry name" value="CARBOXYNORSPERMIDINE SYNTHASE"/>
    <property type="match status" value="1"/>
</dbReference>
<dbReference type="Gene3D" id="3.40.50.720">
    <property type="entry name" value="NAD(P)-binding Rossmann-like Domain"/>
    <property type="match status" value="1"/>
</dbReference>
<dbReference type="EMBL" id="JACGCM010001594">
    <property type="protein sequence ID" value="KAF6152912.1"/>
    <property type="molecule type" value="Genomic_DNA"/>
</dbReference>
<dbReference type="SUPFAM" id="SSF51735">
    <property type="entry name" value="NAD(P)-binding Rossmann-fold domains"/>
    <property type="match status" value="1"/>
</dbReference>
<reference evidence="2 3" key="1">
    <citation type="journal article" date="2020" name="IScience">
        <title>Genome Sequencing of the Endangered Kingdonia uniflora (Circaeasteraceae, Ranunculales) Reveals Potential Mechanisms of Evolutionary Specialization.</title>
        <authorList>
            <person name="Sun Y."/>
            <person name="Deng T."/>
            <person name="Zhang A."/>
            <person name="Moore M.J."/>
            <person name="Landis J.B."/>
            <person name="Lin N."/>
            <person name="Zhang H."/>
            <person name="Zhang X."/>
            <person name="Huang J."/>
            <person name="Zhang X."/>
            <person name="Sun H."/>
            <person name="Wang H."/>
        </authorList>
    </citation>
    <scope>NUCLEOTIDE SEQUENCE [LARGE SCALE GENOMIC DNA]</scope>
    <source>
        <strain evidence="2">TB1705</strain>
        <tissue evidence="2">Leaf</tissue>
    </source>
</reference>
<dbReference type="Proteomes" id="UP000541444">
    <property type="component" value="Unassembled WGS sequence"/>
</dbReference>
<gene>
    <name evidence="2" type="ORF">GIB67_039619</name>
</gene>
<accession>A0A7J7MDM6</accession>
<dbReference type="InterPro" id="IPR005097">
    <property type="entry name" value="Sacchrp_dh_NADP-bd"/>
</dbReference>
<dbReference type="Pfam" id="PF03435">
    <property type="entry name" value="Sacchrp_dh_NADP"/>
    <property type="match status" value="1"/>
</dbReference>
<evidence type="ECO:0000313" key="3">
    <source>
        <dbReference type="Proteomes" id="UP000541444"/>
    </source>
</evidence>
<dbReference type="PANTHER" id="PTHR43796:SF2">
    <property type="entry name" value="CARBOXYNORSPERMIDINE SYNTHASE"/>
    <property type="match status" value="1"/>
</dbReference>